<evidence type="ECO:0000256" key="3">
    <source>
        <dbReference type="PROSITE-ProRule" id="PRU01251"/>
    </source>
</evidence>
<dbReference type="InterPro" id="IPR001943">
    <property type="entry name" value="UVR_dom"/>
</dbReference>
<dbReference type="AlphaFoldDB" id="A0A562URH6"/>
<dbReference type="PANTHER" id="PTHR11638">
    <property type="entry name" value="ATP-DEPENDENT CLP PROTEASE"/>
    <property type="match status" value="1"/>
</dbReference>
<keyword evidence="3" id="KW-0677">Repeat</keyword>
<evidence type="ECO:0000259" key="5">
    <source>
        <dbReference type="PROSITE" id="PS50151"/>
    </source>
</evidence>
<dbReference type="InterPro" id="IPR036628">
    <property type="entry name" value="Clp_N_dom_sf"/>
</dbReference>
<evidence type="ECO:0000256" key="4">
    <source>
        <dbReference type="SAM" id="Coils"/>
    </source>
</evidence>
<dbReference type="GO" id="GO:0034605">
    <property type="term" value="P:cellular response to heat"/>
    <property type="evidence" value="ECO:0007669"/>
    <property type="project" value="TreeGrafter"/>
</dbReference>
<feature type="coiled-coil region" evidence="4">
    <location>
        <begin position="411"/>
        <end position="457"/>
    </location>
</feature>
<dbReference type="SUPFAM" id="SSF81923">
    <property type="entry name" value="Double Clp-N motif"/>
    <property type="match status" value="1"/>
</dbReference>
<evidence type="ECO:0000313" key="8">
    <source>
        <dbReference type="Proteomes" id="UP000321617"/>
    </source>
</evidence>
<dbReference type="Pfam" id="PF02861">
    <property type="entry name" value="Clp_N"/>
    <property type="match status" value="1"/>
</dbReference>
<dbReference type="GO" id="GO:0004197">
    <property type="term" value="F:cysteine-type endopeptidase activity"/>
    <property type="evidence" value="ECO:0007669"/>
    <property type="project" value="InterPro"/>
</dbReference>
<feature type="domain" description="Clp R" evidence="6">
    <location>
        <begin position="2"/>
        <end position="145"/>
    </location>
</feature>
<dbReference type="GO" id="GO:0005524">
    <property type="term" value="F:ATP binding"/>
    <property type="evidence" value="ECO:0007669"/>
    <property type="project" value="UniProtKB-KW"/>
</dbReference>
<dbReference type="InterPro" id="IPR029030">
    <property type="entry name" value="Caspase-like_dom_sf"/>
</dbReference>
<dbReference type="Gene3D" id="3.40.50.1460">
    <property type="match status" value="1"/>
</dbReference>
<reference evidence="7 8" key="1">
    <citation type="journal article" date="2013" name="Stand. Genomic Sci.">
        <title>Genomic Encyclopedia of Type Strains, Phase I: The one thousand microbial genomes (KMG-I) project.</title>
        <authorList>
            <person name="Kyrpides N.C."/>
            <person name="Woyke T."/>
            <person name="Eisen J.A."/>
            <person name="Garrity G."/>
            <person name="Lilburn T.G."/>
            <person name="Beck B.J."/>
            <person name="Whitman W.B."/>
            <person name="Hugenholtz P."/>
            <person name="Klenk H.P."/>
        </authorList>
    </citation>
    <scope>NUCLEOTIDE SEQUENCE [LARGE SCALE GENOMIC DNA]</scope>
    <source>
        <strain evidence="7 8">DSM 45044</strain>
    </source>
</reference>
<proteinExistence type="predicted"/>
<dbReference type="InterPro" id="IPR041546">
    <property type="entry name" value="ClpA/ClpB_AAA_lid"/>
</dbReference>
<dbReference type="Gene3D" id="1.10.1780.10">
    <property type="entry name" value="Clp, N-terminal domain"/>
    <property type="match status" value="1"/>
</dbReference>
<dbReference type="EMBL" id="VLLL01000008">
    <property type="protein sequence ID" value="TWJ08214.1"/>
    <property type="molecule type" value="Genomic_DNA"/>
</dbReference>
<dbReference type="RefSeq" id="WP_158645689.1">
    <property type="nucleotide sequence ID" value="NZ_BAABIJ010000004.1"/>
</dbReference>
<dbReference type="PROSITE" id="PS50151">
    <property type="entry name" value="UVR"/>
    <property type="match status" value="1"/>
</dbReference>
<dbReference type="Pfam" id="PF02151">
    <property type="entry name" value="UVR"/>
    <property type="match status" value="1"/>
</dbReference>
<evidence type="ECO:0000313" key="7">
    <source>
        <dbReference type="EMBL" id="TWJ08214.1"/>
    </source>
</evidence>
<keyword evidence="2" id="KW-0067">ATP-binding</keyword>
<dbReference type="GO" id="GO:0016887">
    <property type="term" value="F:ATP hydrolysis activity"/>
    <property type="evidence" value="ECO:0007669"/>
    <property type="project" value="TreeGrafter"/>
</dbReference>
<dbReference type="InterPro" id="IPR004176">
    <property type="entry name" value="Clp_R_N"/>
</dbReference>
<dbReference type="Pfam" id="PF00656">
    <property type="entry name" value="Peptidase_C14"/>
    <property type="match status" value="1"/>
</dbReference>
<keyword evidence="4" id="KW-0175">Coiled coil</keyword>
<dbReference type="SUPFAM" id="SSF52540">
    <property type="entry name" value="P-loop containing nucleoside triphosphate hydrolases"/>
    <property type="match status" value="1"/>
</dbReference>
<dbReference type="Pfam" id="PF17871">
    <property type="entry name" value="AAA_lid_9"/>
    <property type="match status" value="1"/>
</dbReference>
<dbReference type="OrthoDB" id="9803641at2"/>
<evidence type="ECO:0000259" key="6">
    <source>
        <dbReference type="PROSITE" id="PS51903"/>
    </source>
</evidence>
<dbReference type="Gene3D" id="1.10.8.60">
    <property type="match status" value="1"/>
</dbReference>
<dbReference type="Proteomes" id="UP000321617">
    <property type="component" value="Unassembled WGS sequence"/>
</dbReference>
<evidence type="ECO:0000256" key="2">
    <source>
        <dbReference type="ARBA" id="ARBA00022840"/>
    </source>
</evidence>
<comment type="caution">
    <text evidence="7">The sequence shown here is derived from an EMBL/GenBank/DDBJ whole genome shotgun (WGS) entry which is preliminary data.</text>
</comment>
<gene>
    <name evidence="7" type="ORF">LX16_4435</name>
</gene>
<organism evidence="7 8">
    <name type="scientific">Stackebrandtia albiflava</name>
    <dbReference type="NCBI Taxonomy" id="406432"/>
    <lineage>
        <taxon>Bacteria</taxon>
        <taxon>Bacillati</taxon>
        <taxon>Actinomycetota</taxon>
        <taxon>Actinomycetes</taxon>
        <taxon>Glycomycetales</taxon>
        <taxon>Glycomycetaceae</taxon>
        <taxon>Stackebrandtia</taxon>
    </lineage>
</organism>
<keyword evidence="8" id="KW-1185">Reference proteome</keyword>
<dbReference type="InterPro" id="IPR011600">
    <property type="entry name" value="Pept_C14_caspase"/>
</dbReference>
<accession>A0A562URH6</accession>
<protein>
    <submittedName>
        <fullName evidence="7">Caspase domain-containing protein</fullName>
    </submittedName>
</protein>
<dbReference type="Gene3D" id="3.40.50.300">
    <property type="entry name" value="P-loop containing nucleotide triphosphate hydrolases"/>
    <property type="match status" value="1"/>
</dbReference>
<dbReference type="PROSITE" id="PS51903">
    <property type="entry name" value="CLP_R"/>
    <property type="match status" value="1"/>
</dbReference>
<dbReference type="SUPFAM" id="SSF52129">
    <property type="entry name" value="Caspase-like"/>
    <property type="match status" value="1"/>
</dbReference>
<dbReference type="PANTHER" id="PTHR11638:SF18">
    <property type="entry name" value="HEAT SHOCK PROTEIN 104"/>
    <property type="match status" value="1"/>
</dbReference>
<dbReference type="InterPro" id="IPR027417">
    <property type="entry name" value="P-loop_NTPase"/>
</dbReference>
<dbReference type="NCBIfam" id="NF047832">
    <property type="entry name" value="caspase_w_EACC1"/>
    <property type="match status" value="1"/>
</dbReference>
<dbReference type="GO" id="GO:0006508">
    <property type="term" value="P:proteolysis"/>
    <property type="evidence" value="ECO:0007669"/>
    <property type="project" value="InterPro"/>
</dbReference>
<dbReference type="Gene3D" id="4.10.860.10">
    <property type="entry name" value="UVR domain"/>
    <property type="match status" value="2"/>
</dbReference>
<keyword evidence="1" id="KW-0547">Nucleotide-binding</keyword>
<evidence type="ECO:0000256" key="1">
    <source>
        <dbReference type="ARBA" id="ARBA00022741"/>
    </source>
</evidence>
<sequence length="812" mass="88342">MFNDYTGEGRRVLAVARDEAHALYHDYVGTEHLLLGLLLVGDDIAARALRHHGVGVGFVRARITEIIGRGLRESNGAMPFTPRLKQVIERAREDRRRTGTASRIGAEHLLRGLLIQGDGVAVDILGHAGVPVDVLYTTVEALEAGETPPTAATTPAENAPTEPYLRDLTEAARQGELRPVIGRDTEIDATIRVLARRHRNNPVLNGEPGVGKSAVVSGVAEAVAVGRVPAPLRNLRVLGVDLEELVATTTDRADFDGRLRRVLETAATAGDTALYIQDDQRHLDLGPRASPGSVTALLWSLVSRGRVRVLLSYSPEEFRRIAVAGSPVDRHCLPIPVPEPSIDACVRILVSLRDGLESHHVVSITDGALWAAVRLSDRYIGDRFLPAKAVDLLDDCCAQAGIGSLRPPPELRELQDELTDLVRHKEAMVDAQDWEAAAEARERERVLSRRVDEWRRRWERGESITQLAARRPEWDALDARIAEVVREKETAIDALDFERAAEARDRERALLRDKAEMEDAATFLAVPEVNDELVAQVLAAVTGIPVTEIHLTDRPRTTGPVASRARGARLPLRSASSVLLLGNGVYTDPGIPDIPGVGNNITDLARRLTDPVHGGFDPARVHESPRLDWSDVPRILDWTADATDTLLVYFSGHGFVAPDGRLYLGLPGTVPGREQHTAWPYDRLRSIMLDSPAANRLVILDCCYAGRAIDVLSGDSGPSGQLDIGGGYVLTATSATRLAHAPHGDRNSVFTAALLNVLHGGIDNGEELIRVSQLFRRISTALAAQGRPAPQQRGTDTVGDLALARNPLWEKP</sequence>
<dbReference type="GO" id="GO:0005737">
    <property type="term" value="C:cytoplasm"/>
    <property type="evidence" value="ECO:0007669"/>
    <property type="project" value="TreeGrafter"/>
</dbReference>
<dbReference type="InterPro" id="IPR050130">
    <property type="entry name" value="ClpA_ClpB"/>
</dbReference>
<name>A0A562URH6_9ACTN</name>
<feature type="domain" description="UVR" evidence="5">
    <location>
        <begin position="478"/>
        <end position="513"/>
    </location>
</feature>